<proteinExistence type="predicted"/>
<dbReference type="Proteomes" id="UP001292094">
    <property type="component" value="Unassembled WGS sequence"/>
</dbReference>
<reference evidence="1" key="1">
    <citation type="submission" date="2023-11" db="EMBL/GenBank/DDBJ databases">
        <title>Genome assemblies of two species of porcelain crab, Petrolisthes cinctipes and Petrolisthes manimaculis (Anomura: Porcellanidae).</title>
        <authorList>
            <person name="Angst P."/>
        </authorList>
    </citation>
    <scope>NUCLEOTIDE SEQUENCE</scope>
    <source>
        <strain evidence="1">PB745_02</strain>
        <tissue evidence="1">Gill</tissue>
    </source>
</reference>
<evidence type="ECO:0000313" key="1">
    <source>
        <dbReference type="EMBL" id="KAK4312797.1"/>
    </source>
</evidence>
<sequence>MFNHPEIRLMSVPHISHPPLLIIVTRCKSLLMVAADLSVMKSSTFPLVTRNLAEVSSCISFTLCPTREQDPRMHLCLGQHLTIQEWAASVVLTNFTSVMNTATSV</sequence>
<organism evidence="1 2">
    <name type="scientific">Petrolisthes manimaculis</name>
    <dbReference type="NCBI Taxonomy" id="1843537"/>
    <lineage>
        <taxon>Eukaryota</taxon>
        <taxon>Metazoa</taxon>
        <taxon>Ecdysozoa</taxon>
        <taxon>Arthropoda</taxon>
        <taxon>Crustacea</taxon>
        <taxon>Multicrustacea</taxon>
        <taxon>Malacostraca</taxon>
        <taxon>Eumalacostraca</taxon>
        <taxon>Eucarida</taxon>
        <taxon>Decapoda</taxon>
        <taxon>Pleocyemata</taxon>
        <taxon>Anomura</taxon>
        <taxon>Galatheoidea</taxon>
        <taxon>Porcellanidae</taxon>
        <taxon>Petrolisthes</taxon>
    </lineage>
</organism>
<dbReference type="AlphaFoldDB" id="A0AAE1U7C5"/>
<accession>A0AAE1U7C5</accession>
<evidence type="ECO:0000313" key="2">
    <source>
        <dbReference type="Proteomes" id="UP001292094"/>
    </source>
</evidence>
<keyword evidence="2" id="KW-1185">Reference proteome</keyword>
<dbReference type="EMBL" id="JAWZYT010001378">
    <property type="protein sequence ID" value="KAK4312797.1"/>
    <property type="molecule type" value="Genomic_DNA"/>
</dbReference>
<comment type="caution">
    <text evidence="1">The sequence shown here is derived from an EMBL/GenBank/DDBJ whole genome shotgun (WGS) entry which is preliminary data.</text>
</comment>
<gene>
    <name evidence="1" type="ORF">Pmani_015809</name>
</gene>
<protein>
    <submittedName>
        <fullName evidence="1">Uncharacterized protein</fullName>
    </submittedName>
</protein>
<name>A0AAE1U7C5_9EUCA</name>